<feature type="domain" description="6-hydroxymethylpterin diphosphokinase MptE-like" evidence="2">
    <location>
        <begin position="49"/>
        <end position="186"/>
    </location>
</feature>
<protein>
    <recommendedName>
        <fullName evidence="1">6-hydroxymethyl-7,8-dihydropterin pyrophosphokinase</fullName>
        <shortName evidence="1">HPPK</shortName>
        <ecNumber evidence="1">2.7.6.3</ecNumber>
    </recommendedName>
    <alternativeName>
        <fullName evidence="1">2-amino-4-hydroxy-6-hydroxymethyldihydropteridine pyrophosphokinase</fullName>
    </alternativeName>
    <alternativeName>
        <fullName evidence="1">6-hydroxymethyl-7,8-dihydropterin diphosphokinase</fullName>
        <shortName evidence="1">6-HMPDK</shortName>
    </alternativeName>
    <alternativeName>
        <fullName evidence="1">7,8-dihydro-6-hydroxymethylpterin diphosphokinase</fullName>
    </alternativeName>
    <alternativeName>
        <fullName evidence="1">7,8-dihydro-6-hydroxymethylpterin pyrophosphokinase</fullName>
        <shortName evidence="1">PPPK</shortName>
    </alternativeName>
</protein>
<dbReference type="PANTHER" id="PTHR39648">
    <property type="entry name" value="6-HYDROXYMETHYL-7,8-DIHYDROPTERIN PYROPHOSPHOKINASE"/>
    <property type="match status" value="1"/>
</dbReference>
<keyword evidence="1" id="KW-0067">ATP-binding</keyword>
<gene>
    <name evidence="1" type="primary">mptE</name>
    <name evidence="3" type="ORF">DV733_13105</name>
</gene>
<dbReference type="GeneID" id="39848816"/>
<dbReference type="GO" id="GO:0046656">
    <property type="term" value="P:folic acid biosynthetic process"/>
    <property type="evidence" value="ECO:0007669"/>
    <property type="project" value="UniProtKB-KW"/>
</dbReference>
<evidence type="ECO:0000256" key="1">
    <source>
        <dbReference type="HAMAP-Rule" id="MF_02131"/>
    </source>
</evidence>
<dbReference type="GO" id="GO:0016301">
    <property type="term" value="F:kinase activity"/>
    <property type="evidence" value="ECO:0007669"/>
    <property type="project" value="UniProtKB-KW"/>
</dbReference>
<dbReference type="EMBL" id="CP031310">
    <property type="protein sequence ID" value="QCC52106.1"/>
    <property type="molecule type" value="Genomic_DNA"/>
</dbReference>
<keyword evidence="1" id="KW-0289">Folate biosynthesis</keyword>
<keyword evidence="4" id="KW-1185">Reference proteome</keyword>
<dbReference type="GO" id="GO:0005524">
    <property type="term" value="F:ATP binding"/>
    <property type="evidence" value="ECO:0007669"/>
    <property type="project" value="UniProtKB-UniRule"/>
</dbReference>
<dbReference type="Pfam" id="PF01973">
    <property type="entry name" value="MptE-like"/>
    <property type="match status" value="1"/>
</dbReference>
<keyword evidence="1" id="KW-0547">Nucleotide-binding</keyword>
<keyword evidence="1" id="KW-0418">Kinase</keyword>
<proteinExistence type="inferred from homology"/>
<dbReference type="HAMAP" id="MF_02131">
    <property type="entry name" value="HMPDK_arch"/>
    <property type="match status" value="1"/>
</dbReference>
<dbReference type="InterPro" id="IPR002826">
    <property type="entry name" value="MptE-like"/>
</dbReference>
<accession>A0A4D6HFS1</accession>
<name>A0A4D6HFS1_9EURY</name>
<evidence type="ECO:0000313" key="4">
    <source>
        <dbReference type="Proteomes" id="UP000296706"/>
    </source>
</evidence>
<dbReference type="RefSeq" id="WP_049992434.1">
    <property type="nucleotide sequence ID" value="NZ_CP031310.1"/>
</dbReference>
<organism evidence="3 4">
    <name type="scientific">Halapricum salinum</name>
    <dbReference type="NCBI Taxonomy" id="1457250"/>
    <lineage>
        <taxon>Archaea</taxon>
        <taxon>Methanobacteriati</taxon>
        <taxon>Methanobacteriota</taxon>
        <taxon>Stenosarchaea group</taxon>
        <taxon>Halobacteria</taxon>
        <taxon>Halobacteriales</taxon>
        <taxon>Haloarculaceae</taxon>
        <taxon>Halapricum</taxon>
    </lineage>
</organism>
<comment type="similarity">
    <text evidence="1">Belongs to the archaeal 6-HMPDK family.</text>
</comment>
<dbReference type="OrthoDB" id="34207at2157"/>
<dbReference type="AlphaFoldDB" id="A0A4D6HFS1"/>
<dbReference type="STRING" id="1457250.GCA_000755225_01479"/>
<dbReference type="UniPathway" id="UPA00077">
    <property type="reaction ID" value="UER00155"/>
</dbReference>
<dbReference type="GO" id="GO:0046654">
    <property type="term" value="P:tetrahydrofolate biosynthetic process"/>
    <property type="evidence" value="ECO:0007669"/>
    <property type="project" value="UniProtKB-UniRule"/>
</dbReference>
<evidence type="ECO:0000259" key="2">
    <source>
        <dbReference type="Pfam" id="PF01973"/>
    </source>
</evidence>
<evidence type="ECO:0000313" key="3">
    <source>
        <dbReference type="EMBL" id="QCC52106.1"/>
    </source>
</evidence>
<comment type="cofactor">
    <cofactor evidence="1">
        <name>Mg(2+)</name>
        <dbReference type="ChEBI" id="CHEBI:18420"/>
    </cofactor>
</comment>
<dbReference type="Proteomes" id="UP000296706">
    <property type="component" value="Chromosome"/>
</dbReference>
<comment type="function">
    <text evidence="1">Catalyzes the transfer of diphosphate from ATP to 6-hydroxymethyl-7,8-dihydropterin (6-HMD), leading to 6-hydroxymethyl-7,8-dihydropterin diphosphate (6-HMDP).</text>
</comment>
<dbReference type="InterPro" id="IPR027510">
    <property type="entry name" value="HMPDK_MptE"/>
</dbReference>
<dbReference type="GO" id="GO:0000287">
    <property type="term" value="F:magnesium ion binding"/>
    <property type="evidence" value="ECO:0007669"/>
    <property type="project" value="UniProtKB-UniRule"/>
</dbReference>
<dbReference type="KEGG" id="hsn:DV733_13105"/>
<keyword evidence="1" id="KW-0460">Magnesium</keyword>
<dbReference type="GO" id="GO:0003848">
    <property type="term" value="F:2-amino-4-hydroxy-6-hydroxymethyldihydropteridine diphosphokinase activity"/>
    <property type="evidence" value="ECO:0007669"/>
    <property type="project" value="UniProtKB-UniRule"/>
</dbReference>
<reference evidence="3 4" key="1">
    <citation type="journal article" date="2019" name="Nat. Commun.">
        <title>A new type of DNA phosphorothioation-based antiviral system in archaea.</title>
        <authorList>
            <person name="Xiong L."/>
            <person name="Liu S."/>
            <person name="Chen S."/>
            <person name="Xiao Y."/>
            <person name="Zhu B."/>
            <person name="Gao Y."/>
            <person name="Zhang Y."/>
            <person name="Chen B."/>
            <person name="Luo J."/>
            <person name="Deng Z."/>
            <person name="Chen X."/>
            <person name="Wang L."/>
            <person name="Chen S."/>
        </authorList>
    </citation>
    <scope>NUCLEOTIDE SEQUENCE [LARGE SCALE GENOMIC DNA]</scope>
    <source>
        <strain evidence="3 4">CBA1105</strain>
    </source>
</reference>
<comment type="pathway">
    <text evidence="1">Cofactor biosynthesis; tetrahydrofolate biosynthesis; 2-amino-4-hydroxy-6-hydroxymethyl-7,8-dihydropteridine diphosphate from 7,8-dihydroneopterin triphosphate: step 4/4.</text>
</comment>
<dbReference type="EC" id="2.7.6.3" evidence="1"/>
<comment type="catalytic activity">
    <reaction evidence="1">
        <text>6-hydroxymethyl-7,8-dihydropterin + ATP = (7,8-dihydropterin-6-yl)methyl diphosphate + AMP + H(+)</text>
        <dbReference type="Rhea" id="RHEA:11412"/>
        <dbReference type="ChEBI" id="CHEBI:15378"/>
        <dbReference type="ChEBI" id="CHEBI:30616"/>
        <dbReference type="ChEBI" id="CHEBI:44841"/>
        <dbReference type="ChEBI" id="CHEBI:72950"/>
        <dbReference type="ChEBI" id="CHEBI:456215"/>
        <dbReference type="EC" id="2.7.6.3"/>
    </reaction>
</comment>
<dbReference type="PANTHER" id="PTHR39648:SF1">
    <property type="entry name" value="6-HYDROXYMETHYL-7,8-DIHYDROPTERIN PYROPHOSPHOKINASE"/>
    <property type="match status" value="1"/>
</dbReference>
<sequence length="234" mass="25666">MNFQTWEPIYEAILDDFGFDRAGDERARDVFVGMLRAADSELFDVETLAFSGQTVAVAGAGPSLADDHDVAREADAVVAASSAARTLRADGVDVDCMVTDLDGTPETAIRLTTYGTPVVIHAHGDNNRAIQEYVPQCQLSSVVATTQAAPAPPLRNFGGFTDGDRAAFLADHFGASRLVFPGWDFDDPAVTPMKRRKLTWAERLLYWLERRRDERFAILDGRRESIDTSALPVE</sequence>
<keyword evidence="1" id="KW-0808">Transferase</keyword>